<evidence type="ECO:0000256" key="1">
    <source>
        <dbReference type="SAM" id="MobiDB-lite"/>
    </source>
</evidence>
<sequence>MRSGIGNTSGSSPGEGDSKPLIDQVVRSEINDPSKPLAVVSPRDVCVVKSAHLAEVDVNDSFKEGEDLNRELEIRSKFEKVYPPGPSRVSEGSEEDDLAQSMNKYLALENTPIESQPDVVPGRALEHKDTSIVIDERSMLLSSDLGYVALALTYITSKWPET</sequence>
<dbReference type="Proteomes" id="UP000290288">
    <property type="component" value="Unassembled WGS sequence"/>
</dbReference>
<dbReference type="EMBL" id="SDEE01000541">
    <property type="protein sequence ID" value="RXW15539.1"/>
    <property type="molecule type" value="Genomic_DNA"/>
</dbReference>
<keyword evidence="3" id="KW-1185">Reference proteome</keyword>
<comment type="caution">
    <text evidence="2">The sequence shown here is derived from an EMBL/GenBank/DDBJ whole genome shotgun (WGS) entry which is preliminary data.</text>
</comment>
<feature type="region of interest" description="Disordered" evidence="1">
    <location>
        <begin position="1"/>
        <end position="34"/>
    </location>
</feature>
<evidence type="ECO:0000313" key="2">
    <source>
        <dbReference type="EMBL" id="RXW15539.1"/>
    </source>
</evidence>
<accession>A0A4Q2D8D8</accession>
<organism evidence="2 3">
    <name type="scientific">Candolleomyces aberdarensis</name>
    <dbReference type="NCBI Taxonomy" id="2316362"/>
    <lineage>
        <taxon>Eukaryota</taxon>
        <taxon>Fungi</taxon>
        <taxon>Dikarya</taxon>
        <taxon>Basidiomycota</taxon>
        <taxon>Agaricomycotina</taxon>
        <taxon>Agaricomycetes</taxon>
        <taxon>Agaricomycetidae</taxon>
        <taxon>Agaricales</taxon>
        <taxon>Agaricineae</taxon>
        <taxon>Psathyrellaceae</taxon>
        <taxon>Candolleomyces</taxon>
    </lineage>
</organism>
<feature type="compositionally biased region" description="Polar residues" evidence="1">
    <location>
        <begin position="1"/>
        <end position="12"/>
    </location>
</feature>
<name>A0A4Q2D8D8_9AGAR</name>
<protein>
    <submittedName>
        <fullName evidence="2">Uncharacterized protein</fullName>
    </submittedName>
</protein>
<evidence type="ECO:0000313" key="3">
    <source>
        <dbReference type="Proteomes" id="UP000290288"/>
    </source>
</evidence>
<proteinExistence type="predicted"/>
<gene>
    <name evidence="2" type="ORF">EST38_g10311</name>
</gene>
<dbReference type="AlphaFoldDB" id="A0A4Q2D8D8"/>
<reference evidence="2 3" key="1">
    <citation type="submission" date="2019-01" db="EMBL/GenBank/DDBJ databases">
        <title>Draft genome sequence of Psathyrella aberdarensis IHI B618.</title>
        <authorList>
            <person name="Buettner E."/>
            <person name="Kellner H."/>
        </authorList>
    </citation>
    <scope>NUCLEOTIDE SEQUENCE [LARGE SCALE GENOMIC DNA]</scope>
    <source>
        <strain evidence="2 3">IHI B618</strain>
    </source>
</reference>